<evidence type="ECO:0000313" key="2">
    <source>
        <dbReference type="EMBL" id="KAJ2900493.1"/>
    </source>
</evidence>
<organism evidence="2 3">
    <name type="scientific">Zalerion maritima</name>
    <dbReference type="NCBI Taxonomy" id="339359"/>
    <lineage>
        <taxon>Eukaryota</taxon>
        <taxon>Fungi</taxon>
        <taxon>Dikarya</taxon>
        <taxon>Ascomycota</taxon>
        <taxon>Pezizomycotina</taxon>
        <taxon>Sordariomycetes</taxon>
        <taxon>Lulworthiomycetidae</taxon>
        <taxon>Lulworthiales</taxon>
        <taxon>Lulworthiaceae</taxon>
        <taxon>Zalerion</taxon>
    </lineage>
</organism>
<comment type="caution">
    <text evidence="2">The sequence shown here is derived from an EMBL/GenBank/DDBJ whole genome shotgun (WGS) entry which is preliminary data.</text>
</comment>
<keyword evidence="3" id="KW-1185">Reference proteome</keyword>
<protein>
    <submittedName>
        <fullName evidence="2">Uncharacterized protein</fullName>
    </submittedName>
</protein>
<gene>
    <name evidence="2" type="ORF">MKZ38_002447</name>
</gene>
<evidence type="ECO:0000256" key="1">
    <source>
        <dbReference type="SAM" id="MobiDB-lite"/>
    </source>
</evidence>
<accession>A0AAD5WT52</accession>
<dbReference type="EMBL" id="JAKWBI020000172">
    <property type="protein sequence ID" value="KAJ2900493.1"/>
    <property type="molecule type" value="Genomic_DNA"/>
</dbReference>
<sequence>MESNLANTLKKVFHDPDPAWTTKSLRAIYKLFSAEVQEALGITQVEIDHAFRNARLKIFRSYYSRRGEPGLPSYMTKEYAHWYGQRLLCIYYERKLAKAFKEDTPKLRYKAINEIPQPIFNHVPEHLRNGATGHVYESTEYWFWAGHRKEEIKGQQKDRDEVVANMLKRKSRASPTPPWTPANKRLHSNSSVPAPLSTSPGEATVRYPTGLASPPVTPENAQFLASRHDQPEPIPFNLPALNGTRKNPIDLTESPSISRAASTTESAGHRDPDDIEMISPAEGT</sequence>
<feature type="compositionally biased region" description="Polar residues" evidence="1">
    <location>
        <begin position="253"/>
        <end position="266"/>
    </location>
</feature>
<feature type="region of interest" description="Disordered" evidence="1">
    <location>
        <begin position="167"/>
        <end position="284"/>
    </location>
</feature>
<dbReference type="AlphaFoldDB" id="A0AAD5WT52"/>
<dbReference type="Proteomes" id="UP001201980">
    <property type="component" value="Unassembled WGS sequence"/>
</dbReference>
<name>A0AAD5WT52_9PEZI</name>
<reference evidence="2" key="1">
    <citation type="submission" date="2022-07" db="EMBL/GenBank/DDBJ databases">
        <title>Draft genome sequence of Zalerion maritima ATCC 34329, a (micro)plastics degrading marine fungus.</title>
        <authorList>
            <person name="Paco A."/>
            <person name="Goncalves M.F.M."/>
            <person name="Rocha-Santos T.A.P."/>
            <person name="Alves A."/>
        </authorList>
    </citation>
    <scope>NUCLEOTIDE SEQUENCE</scope>
    <source>
        <strain evidence="2">ATCC 34329</strain>
    </source>
</reference>
<proteinExistence type="predicted"/>
<evidence type="ECO:0000313" key="3">
    <source>
        <dbReference type="Proteomes" id="UP001201980"/>
    </source>
</evidence>
<feature type="compositionally biased region" description="Polar residues" evidence="1">
    <location>
        <begin position="188"/>
        <end position="201"/>
    </location>
</feature>